<feature type="region of interest" description="Disordered" evidence="3">
    <location>
        <begin position="898"/>
        <end position="917"/>
    </location>
</feature>
<keyword evidence="2" id="KW-0378">Hydrolase</keyword>
<accession>A0A836FM46</accession>
<dbReference type="PANTHER" id="PTHR11567">
    <property type="entry name" value="ACID PHOSPHATASE-RELATED"/>
    <property type="match status" value="1"/>
</dbReference>
<dbReference type="SMR" id="A0A836FM46"/>
<dbReference type="Proteomes" id="UP000674143">
    <property type="component" value="Unassembled WGS sequence"/>
</dbReference>
<evidence type="ECO:0008006" key="7">
    <source>
        <dbReference type="Google" id="ProtNLM"/>
    </source>
</evidence>
<dbReference type="RefSeq" id="XP_067058868.1">
    <property type="nucleotide sequence ID" value="XM_067202767.1"/>
</dbReference>
<feature type="signal peptide" evidence="4">
    <location>
        <begin position="1"/>
        <end position="23"/>
    </location>
</feature>
<dbReference type="GeneID" id="92356701"/>
<reference evidence="6" key="2">
    <citation type="journal article" date="2021" name="Sci. Data">
        <title>Chromosome-scale genome sequencing, assembly and annotation of six genomes from subfamily Leishmaniinae.</title>
        <authorList>
            <person name="Almutairi H."/>
            <person name="Urbaniak M.D."/>
            <person name="Bates M.D."/>
            <person name="Jariyapan N."/>
            <person name="Kwakye-Nuako G."/>
            <person name="Thomaz Soccol V."/>
            <person name="Al-Salem W.S."/>
            <person name="Dillon R.J."/>
            <person name="Bates P.A."/>
            <person name="Gatherer D."/>
        </authorList>
    </citation>
    <scope>NUCLEOTIDE SEQUENCE [LARGE SCALE GENOMIC DNA]</scope>
</reference>
<name>A0A836FM46_9TRYP</name>
<dbReference type="Gene3D" id="3.40.50.1240">
    <property type="entry name" value="Phosphoglycerate mutase-like"/>
    <property type="match status" value="2"/>
</dbReference>
<dbReference type="CDD" id="cd07061">
    <property type="entry name" value="HP_HAP_like"/>
    <property type="match status" value="2"/>
</dbReference>
<dbReference type="EMBL" id="JAFHLR010000036">
    <property type="protein sequence ID" value="KAG5465237.1"/>
    <property type="molecule type" value="Genomic_DNA"/>
</dbReference>
<sequence>MAATLLRVLVASLLVGATVCVDARMVVRMVQVAHRHGARSAIIEGNTTEICGTLYPCGELTGEGVAMVRAIGEFARERYNNPEFVESPLFPSTRYNSSVVYTRSTHTQRTIQSATAFLRGLFSDDYFYPVVYSQNKTTDMLLNTDPVPSVMGRYSLDKPTLYATLNPLVDAHLTWNAIQAAAKDAWIEGLCTDHSARVDCVLNLYDVAAAFEAAGRLDSATKLKAAYPGLIEVNAACYKYVFGWNDMNELDRTQGSASQNLAQTMLANINAHRLWPSYKMYEYSAHDTTVAPLAITFGDQSETTMRPPFAITIFVELLQDTVDASGWYVRLIRGSPVKAANDSYVFQQADIRVHCIDEVGNMYVASSGICPLDSFRRMVDYSRPAVADGNCAMTQAQYDSMDCPRTIADDKPVPPHCWTYRFVCRNKACPATYILSTIDYQCYPTAETQESSSSSSVMSSSGSSVMSSSGSSVMSSSGSSSSSIASTVAPTFQKPMNWTPRVLTPKMGRRIATDIILGVANGVGLGAAIQKHGNHTQRTIQSATAFLRGLFSDDYFYPVVYSQNKTTDMLLNTDPVPSVMGRYSLDKPTLYATLNPLVDAHLTWNAIQAAAKDAWIEGLCTDHSARVDCVLNLYDVAAAFEAAGRLDSATKLKAAYPGLIEVNAACYKYVFGWNDMNELDRTQGSASQNLAQTMLANINAHRLWPSYKMYEYSAHDTTVAPLAITFGDQSETTMRPPFAITIFVELLQDTVDASGWYVRLIRGSPVKAANDSYVFQQADIRVHCIDEVGNMYVASSGICPLDSFRRMVDYSRPAVADGNCAMTQAQYDSMDCPRTIADDKPVPPHCWTYRFVCRNKACPATYILSTIDYQCYPTAETQESSSSSSCFMSSSGSGVMSSSGSGVMSSSGSGVMSSSGSGVMSSSGSSVMSSSGSSSSSIASTVAPTFQKPMNWTPRVLTPKMGRRIATDIILGVANGVGLGAAIQKHGK</sequence>
<evidence type="ECO:0000256" key="1">
    <source>
        <dbReference type="ARBA" id="ARBA00005375"/>
    </source>
</evidence>
<dbReference type="InterPro" id="IPR029033">
    <property type="entry name" value="His_PPase_superfam"/>
</dbReference>
<feature type="chain" id="PRO_5032503301" description="Histidine secretory acid phosphatase" evidence="4">
    <location>
        <begin position="24"/>
        <end position="988"/>
    </location>
</feature>
<dbReference type="InterPro" id="IPR050645">
    <property type="entry name" value="Histidine_acid_phosphatase"/>
</dbReference>
<keyword evidence="6" id="KW-1185">Reference proteome</keyword>
<dbReference type="InterPro" id="IPR000560">
    <property type="entry name" value="His_Pase_clade-2"/>
</dbReference>
<evidence type="ECO:0000256" key="2">
    <source>
        <dbReference type="ARBA" id="ARBA00022801"/>
    </source>
</evidence>
<gene>
    <name evidence="5" type="ORF">LSCM4_00691</name>
</gene>
<evidence type="ECO:0000256" key="4">
    <source>
        <dbReference type="SAM" id="SignalP"/>
    </source>
</evidence>
<dbReference type="AlphaFoldDB" id="A0A836FM46"/>
<comment type="caution">
    <text evidence="5">The sequence shown here is derived from an EMBL/GenBank/DDBJ whole genome shotgun (WGS) entry which is preliminary data.</text>
</comment>
<comment type="similarity">
    <text evidence="1">Belongs to the histidine acid phosphatase family.</text>
</comment>
<dbReference type="Pfam" id="PF00328">
    <property type="entry name" value="His_Phos_2"/>
    <property type="match status" value="1"/>
</dbReference>
<dbReference type="PANTHER" id="PTHR11567:SF110">
    <property type="entry name" value="2-PHOSPHOXYLOSE PHOSPHATASE 1"/>
    <property type="match status" value="1"/>
</dbReference>
<organism evidence="5 6">
    <name type="scientific">Leishmania orientalis</name>
    <dbReference type="NCBI Taxonomy" id="2249476"/>
    <lineage>
        <taxon>Eukaryota</taxon>
        <taxon>Discoba</taxon>
        <taxon>Euglenozoa</taxon>
        <taxon>Kinetoplastea</taxon>
        <taxon>Metakinetoplastina</taxon>
        <taxon>Trypanosomatida</taxon>
        <taxon>Trypanosomatidae</taxon>
        <taxon>Leishmaniinae</taxon>
        <taxon>Leishmania</taxon>
    </lineage>
</organism>
<evidence type="ECO:0000313" key="5">
    <source>
        <dbReference type="EMBL" id="KAG5465237.1"/>
    </source>
</evidence>
<proteinExistence type="inferred from homology"/>
<evidence type="ECO:0000313" key="6">
    <source>
        <dbReference type="Proteomes" id="UP000674143"/>
    </source>
</evidence>
<keyword evidence="4" id="KW-0732">Signal</keyword>
<dbReference type="SUPFAM" id="SSF53254">
    <property type="entry name" value="Phosphoglycerate mutase-like"/>
    <property type="match status" value="2"/>
</dbReference>
<evidence type="ECO:0000256" key="3">
    <source>
        <dbReference type="SAM" id="MobiDB-lite"/>
    </source>
</evidence>
<reference evidence="6" key="1">
    <citation type="journal article" date="2021" name="Microbiol. Resour. Announc.">
        <title>LGAAP: Leishmaniinae Genome Assembly and Annotation Pipeline.</title>
        <authorList>
            <person name="Almutairi H."/>
            <person name="Urbaniak M.D."/>
            <person name="Bates M.D."/>
            <person name="Jariyapan N."/>
            <person name="Kwakye-Nuako G."/>
            <person name="Thomaz-Soccol V."/>
            <person name="Al-Salem W.S."/>
            <person name="Dillon R.J."/>
            <person name="Bates P.A."/>
            <person name="Gatherer D."/>
        </authorList>
    </citation>
    <scope>NUCLEOTIDE SEQUENCE [LARGE SCALE GENOMIC DNA]</scope>
</reference>
<protein>
    <recommendedName>
        <fullName evidence="7">Histidine secretory acid phosphatase</fullName>
    </recommendedName>
</protein>
<dbReference type="GO" id="GO:0016791">
    <property type="term" value="F:phosphatase activity"/>
    <property type="evidence" value="ECO:0007669"/>
    <property type="project" value="TreeGrafter"/>
</dbReference>
<dbReference type="KEGG" id="loi:92356701"/>